<protein>
    <recommendedName>
        <fullName evidence="4">Phosphatase activator</fullName>
    </recommendedName>
</protein>
<keyword evidence="3" id="KW-1185">Reference proteome</keyword>
<dbReference type="EMBL" id="CALTRL010005404">
    <property type="protein sequence ID" value="CAH7684470.1"/>
    <property type="molecule type" value="Genomic_DNA"/>
</dbReference>
<gene>
    <name evidence="2" type="ORF">PPACK8108_LOCUS18630</name>
</gene>
<feature type="region of interest" description="Disordered" evidence="1">
    <location>
        <begin position="73"/>
        <end position="128"/>
    </location>
</feature>
<evidence type="ECO:0000313" key="3">
    <source>
        <dbReference type="Proteomes" id="UP001153365"/>
    </source>
</evidence>
<organism evidence="2 3">
    <name type="scientific">Phakopsora pachyrhizi</name>
    <name type="common">Asian soybean rust disease fungus</name>
    <dbReference type="NCBI Taxonomy" id="170000"/>
    <lineage>
        <taxon>Eukaryota</taxon>
        <taxon>Fungi</taxon>
        <taxon>Dikarya</taxon>
        <taxon>Basidiomycota</taxon>
        <taxon>Pucciniomycotina</taxon>
        <taxon>Pucciniomycetes</taxon>
        <taxon>Pucciniales</taxon>
        <taxon>Phakopsoraceae</taxon>
        <taxon>Phakopsora</taxon>
    </lineage>
</organism>
<feature type="compositionally biased region" description="Low complexity" evidence="1">
    <location>
        <begin position="15"/>
        <end position="29"/>
    </location>
</feature>
<proteinExistence type="predicted"/>
<dbReference type="SUPFAM" id="SSF54695">
    <property type="entry name" value="POZ domain"/>
    <property type="match status" value="1"/>
</dbReference>
<name>A0AAV0BF66_PHAPC</name>
<feature type="compositionally biased region" description="Polar residues" evidence="1">
    <location>
        <begin position="294"/>
        <end position="310"/>
    </location>
</feature>
<dbReference type="AlphaFoldDB" id="A0AAV0BF66"/>
<accession>A0AAV0BF66</accession>
<dbReference type="GO" id="GO:0003723">
    <property type="term" value="F:RNA binding"/>
    <property type="evidence" value="ECO:0007669"/>
    <property type="project" value="TreeGrafter"/>
</dbReference>
<dbReference type="PANTHER" id="PTHR13384:SF16">
    <property type="entry name" value="GROWTH REGULATION PROTEIN"/>
    <property type="match status" value="1"/>
</dbReference>
<dbReference type="Proteomes" id="UP001153365">
    <property type="component" value="Unassembled WGS sequence"/>
</dbReference>
<dbReference type="InterPro" id="IPR011333">
    <property type="entry name" value="SKP1/BTB/POZ_sf"/>
</dbReference>
<feature type="region of interest" description="Disordered" evidence="1">
    <location>
        <begin position="1"/>
        <end position="29"/>
    </location>
</feature>
<comment type="caution">
    <text evidence="2">The sequence shown here is derived from an EMBL/GenBank/DDBJ whole genome shotgun (WGS) entry which is preliminary data.</text>
</comment>
<sequence length="388" mass="44622">MSQNVITSVPDPSTLSISNQQSTNLSSNSTTNNRIVLELRNQRVRIDRDALMELPESILLCLFPNGVVLNQRSSNNNINQSQQNNPDGGHTIRKRRSKRKNQSDQVDNDDEPDEDHDEDERDDEDDNDDEIYFVDFDSQCLNYILNYFHNARLSYYGTSLRPQDSPPIQSKPNLPLFYRQAIIVLREELEYFAIPTKEPVQGLAEGDKELFLNRLKRACGSQLLEKRSVFTALQRNVSREKNVAEQHLIDMLCMSGFNREDDWGYRSLEPKRCCVTSLALVSLKTGITHPQPRPSSLGTDPLSAAQSNDSPEIDAAQLKTAQKLLLFWRKPARKCWWDSTEVSVNITKDEICEVKLWARRVWTLELSLVSKIKEQTFFYRSICFLSSQ</sequence>
<dbReference type="Gene3D" id="3.30.710.10">
    <property type="entry name" value="Potassium Channel Kv1.1, Chain A"/>
    <property type="match status" value="1"/>
</dbReference>
<dbReference type="GO" id="GO:0005634">
    <property type="term" value="C:nucleus"/>
    <property type="evidence" value="ECO:0007669"/>
    <property type="project" value="TreeGrafter"/>
</dbReference>
<evidence type="ECO:0008006" key="4">
    <source>
        <dbReference type="Google" id="ProtNLM"/>
    </source>
</evidence>
<dbReference type="PANTHER" id="PTHR13384">
    <property type="entry name" value="G PATCH DOMAIN-CONTAINING PROTEIN 1"/>
    <property type="match status" value="1"/>
</dbReference>
<feature type="compositionally biased region" description="Basic residues" evidence="1">
    <location>
        <begin position="91"/>
        <end position="100"/>
    </location>
</feature>
<feature type="region of interest" description="Disordered" evidence="1">
    <location>
        <begin position="286"/>
        <end position="310"/>
    </location>
</feature>
<reference evidence="2" key="1">
    <citation type="submission" date="2022-06" db="EMBL/GenBank/DDBJ databases">
        <authorList>
            <consortium name="SYNGENTA / RWTH Aachen University"/>
        </authorList>
    </citation>
    <scope>NUCLEOTIDE SEQUENCE</scope>
</reference>
<feature type="compositionally biased region" description="Low complexity" evidence="1">
    <location>
        <begin position="73"/>
        <end position="85"/>
    </location>
</feature>
<feature type="compositionally biased region" description="Polar residues" evidence="1">
    <location>
        <begin position="1"/>
        <end position="14"/>
    </location>
</feature>
<evidence type="ECO:0000313" key="2">
    <source>
        <dbReference type="EMBL" id="CAH7684470.1"/>
    </source>
</evidence>
<evidence type="ECO:0000256" key="1">
    <source>
        <dbReference type="SAM" id="MobiDB-lite"/>
    </source>
</evidence>
<feature type="compositionally biased region" description="Acidic residues" evidence="1">
    <location>
        <begin position="106"/>
        <end position="128"/>
    </location>
</feature>